<dbReference type="Proteomes" id="UP000306477">
    <property type="component" value="Unassembled WGS sequence"/>
</dbReference>
<evidence type="ECO:0000259" key="2">
    <source>
        <dbReference type="Pfam" id="PF02371"/>
    </source>
</evidence>
<reference evidence="3 4" key="1">
    <citation type="journal article" date="2019" name="Indoor Air">
        <title>Impacts of indoor surface finishes on bacterial viability.</title>
        <authorList>
            <person name="Hu J."/>
            <person name="Maamar S.B."/>
            <person name="Glawe A.J."/>
            <person name="Gottel N."/>
            <person name="Gilbert J.A."/>
            <person name="Hartmann E.M."/>
        </authorList>
    </citation>
    <scope>NUCLEOTIDE SEQUENCE [LARGE SCALE GENOMIC DNA]</scope>
    <source>
        <strain evidence="3 4">AF060A6</strain>
    </source>
</reference>
<dbReference type="InterPro" id="IPR003346">
    <property type="entry name" value="Transposase_20"/>
</dbReference>
<name>A0A4S3PY07_9BACI</name>
<keyword evidence="4" id="KW-1185">Reference proteome</keyword>
<dbReference type="Pfam" id="PF02371">
    <property type="entry name" value="Transposase_20"/>
    <property type="match status" value="1"/>
</dbReference>
<evidence type="ECO:0000313" key="3">
    <source>
        <dbReference type="EMBL" id="THE13952.1"/>
    </source>
</evidence>
<dbReference type="GO" id="GO:0006313">
    <property type="term" value="P:DNA transposition"/>
    <property type="evidence" value="ECO:0007669"/>
    <property type="project" value="InterPro"/>
</dbReference>
<evidence type="ECO:0000256" key="1">
    <source>
        <dbReference type="SAM" id="Coils"/>
    </source>
</evidence>
<feature type="domain" description="Transposase IS116/IS110/IS902 C-terminal" evidence="2">
    <location>
        <begin position="110"/>
        <end position="159"/>
    </location>
</feature>
<feature type="coiled-coil region" evidence="1">
    <location>
        <begin position="75"/>
        <end position="102"/>
    </location>
</feature>
<comment type="caution">
    <text evidence="3">The sequence shown here is derived from an EMBL/GenBank/DDBJ whole genome shotgun (WGS) entry which is preliminary data.</text>
</comment>
<dbReference type="RefSeq" id="WP_136378592.1">
    <property type="nucleotide sequence ID" value="NZ_SLUB01000006.1"/>
</dbReference>
<evidence type="ECO:0000313" key="4">
    <source>
        <dbReference type="Proteomes" id="UP000306477"/>
    </source>
</evidence>
<accession>A0A4S3PY07</accession>
<dbReference type="OrthoDB" id="3191145at2"/>
<dbReference type="EMBL" id="SLUB01000006">
    <property type="protein sequence ID" value="THE13952.1"/>
    <property type="molecule type" value="Genomic_DNA"/>
</dbReference>
<dbReference type="PANTHER" id="PTHR33055">
    <property type="entry name" value="TRANSPOSASE FOR INSERTION SEQUENCE ELEMENT IS1111A"/>
    <property type="match status" value="1"/>
</dbReference>
<organism evidence="3 4">
    <name type="scientific">Bacillus timonensis</name>
    <dbReference type="NCBI Taxonomy" id="1033734"/>
    <lineage>
        <taxon>Bacteria</taxon>
        <taxon>Bacillati</taxon>
        <taxon>Bacillota</taxon>
        <taxon>Bacilli</taxon>
        <taxon>Bacillales</taxon>
        <taxon>Bacillaceae</taxon>
        <taxon>Bacillus</taxon>
    </lineage>
</organism>
<dbReference type="GO" id="GO:0004803">
    <property type="term" value="F:transposase activity"/>
    <property type="evidence" value="ECO:0007669"/>
    <property type="project" value="InterPro"/>
</dbReference>
<dbReference type="InterPro" id="IPR047650">
    <property type="entry name" value="Transpos_IS110"/>
</dbReference>
<dbReference type="GO" id="GO:0003677">
    <property type="term" value="F:DNA binding"/>
    <property type="evidence" value="ECO:0007669"/>
    <property type="project" value="InterPro"/>
</dbReference>
<protein>
    <submittedName>
        <fullName evidence="3">IS110 family transposase</fullName>
    </submittedName>
</protein>
<proteinExistence type="predicted"/>
<keyword evidence="1" id="KW-0175">Coiled coil</keyword>
<gene>
    <name evidence="3" type="ORF">E1I69_05450</name>
</gene>
<sequence>MTSIYVPTEDDEALRDLVRAREDAKEDELRAKRRLTKFLLRHDIKPPVGVRKWTHKYREWLNTLKFTRSPSSVVFQEYYHQLQEIMQRIKRLEEKIQLQATKDVHAPVIQALQTLRVVATITATSLVAEIGSFRKFSTPKHFMSYVGLIPSEFSSGESRLSFLSSFQFTFYRGLISITPSSFYQKDDERAYSLF</sequence>
<dbReference type="PANTHER" id="PTHR33055:SF3">
    <property type="entry name" value="PUTATIVE TRANSPOSASE FOR IS117-RELATED"/>
    <property type="match status" value="1"/>
</dbReference>
<dbReference type="AlphaFoldDB" id="A0A4S3PY07"/>